<dbReference type="Proteomes" id="UP001589647">
    <property type="component" value="Unassembled WGS sequence"/>
</dbReference>
<keyword evidence="3" id="KW-1185">Reference proteome</keyword>
<organism evidence="2 3">
    <name type="scientific">Nonomuraea spiralis</name>
    <dbReference type="NCBI Taxonomy" id="46182"/>
    <lineage>
        <taxon>Bacteria</taxon>
        <taxon>Bacillati</taxon>
        <taxon>Actinomycetota</taxon>
        <taxon>Actinomycetes</taxon>
        <taxon>Streptosporangiales</taxon>
        <taxon>Streptosporangiaceae</taxon>
        <taxon>Nonomuraea</taxon>
    </lineage>
</organism>
<evidence type="ECO:0000313" key="2">
    <source>
        <dbReference type="EMBL" id="MFB9206798.1"/>
    </source>
</evidence>
<reference evidence="2 3" key="1">
    <citation type="submission" date="2024-09" db="EMBL/GenBank/DDBJ databases">
        <authorList>
            <person name="Sun Q."/>
            <person name="Mori K."/>
        </authorList>
    </citation>
    <scope>NUCLEOTIDE SEQUENCE [LARGE SCALE GENOMIC DNA]</scope>
    <source>
        <strain evidence="2 3">CCM 3426</strain>
    </source>
</reference>
<accession>A0ABV5IQH6</accession>
<dbReference type="PANTHER" id="PTHR38011:SF11">
    <property type="entry name" value="2,5-DIAMINO-6-RIBOSYLAMINO-4(3H)-PYRIMIDINONE 5'-PHOSPHATE REDUCTASE"/>
    <property type="match status" value="1"/>
</dbReference>
<proteinExistence type="predicted"/>
<evidence type="ECO:0000313" key="3">
    <source>
        <dbReference type="Proteomes" id="UP001589647"/>
    </source>
</evidence>
<dbReference type="InterPro" id="IPR050765">
    <property type="entry name" value="Riboflavin_Biosynth_HTPR"/>
</dbReference>
<dbReference type="RefSeq" id="WP_189653395.1">
    <property type="nucleotide sequence ID" value="NZ_BMRC01000040.1"/>
</dbReference>
<dbReference type="EMBL" id="JBHMEI010000040">
    <property type="protein sequence ID" value="MFB9206798.1"/>
    <property type="molecule type" value="Genomic_DNA"/>
</dbReference>
<dbReference type="InterPro" id="IPR002734">
    <property type="entry name" value="RibDG_C"/>
</dbReference>
<evidence type="ECO:0000259" key="1">
    <source>
        <dbReference type="Pfam" id="PF01872"/>
    </source>
</evidence>
<feature type="domain" description="Bacterial bifunctional deaminase-reductase C-terminal" evidence="1">
    <location>
        <begin position="3"/>
        <end position="172"/>
    </location>
</feature>
<name>A0ABV5IQH6_9ACTN</name>
<dbReference type="Gene3D" id="3.40.430.10">
    <property type="entry name" value="Dihydrofolate Reductase, subunit A"/>
    <property type="match status" value="1"/>
</dbReference>
<gene>
    <name evidence="2" type="ORF">ACFFV7_36805</name>
</gene>
<dbReference type="PANTHER" id="PTHR38011">
    <property type="entry name" value="DIHYDROFOLATE REDUCTASE FAMILY PROTEIN (AFU_ORTHOLOGUE AFUA_8G06820)"/>
    <property type="match status" value="1"/>
</dbReference>
<dbReference type="SUPFAM" id="SSF53597">
    <property type="entry name" value="Dihydrofolate reductase-like"/>
    <property type="match status" value="1"/>
</dbReference>
<dbReference type="InterPro" id="IPR024072">
    <property type="entry name" value="DHFR-like_dom_sf"/>
</dbReference>
<protein>
    <submittedName>
        <fullName evidence="2">Dihydrofolate reductase family protein</fullName>
    </submittedName>
</protein>
<comment type="caution">
    <text evidence="2">The sequence shown here is derived from an EMBL/GenBank/DDBJ whole genome shotgun (WGS) entry which is preliminary data.</text>
</comment>
<dbReference type="Pfam" id="PF01872">
    <property type="entry name" value="RibD_C"/>
    <property type="match status" value="1"/>
</dbReference>
<sequence length="180" mass="19415">MSTIVSQLFVSLDGVVEAPEQWHFPYYDEEMAAAVSGQLDEADILLLGRRTYEVFAASWPGRGGEVPFADRINSMPKLVASTTLTSPAWQNTTVIPGPVSGELAALKQGPDRHITISGSLTLVRSLLRDNLLDELHLLIHPVVLGQGERLFVGGGPTPLRLVHSATFATGVLHLIYHPGA</sequence>